<dbReference type="InterPro" id="IPR008927">
    <property type="entry name" value="6-PGluconate_DH-like_C_sf"/>
</dbReference>
<sequence>MKIGFIGVGNMGASIAKSIDAAKCTLYLSNHNLQKAEELQAHIPNAVLASNEEIAETCDMIFLGVKPYQVTELLRTLAPAIAQNKKALWVSMSAGLPLSKIAELLPSEAGLIRMMPNTPVAVGQGMTTYCLSDSARAERDNQLFTEVMANSGKLLALPESSIDAATGIAGCGPAFVFQMIEALADAGVQNGLQRADALELSAQTLLGAAQLMLETETHPAVLRDQVTSPGGSTIAGVVTLEENGFRHATISAVNAAIERTRALGN</sequence>
<dbReference type="NCBIfam" id="TIGR00112">
    <property type="entry name" value="proC"/>
    <property type="match status" value="1"/>
</dbReference>
<keyword evidence="11" id="KW-1185">Reference proteome</keyword>
<dbReference type="Pfam" id="PF14748">
    <property type="entry name" value="P5CR_dimer"/>
    <property type="match status" value="1"/>
</dbReference>
<dbReference type="GO" id="GO:0004735">
    <property type="term" value="F:pyrroline-5-carboxylate reductase activity"/>
    <property type="evidence" value="ECO:0007669"/>
    <property type="project" value="UniProtKB-EC"/>
</dbReference>
<comment type="function">
    <text evidence="5">Catalyzes the reduction of 1-pyrroline-5-carboxylate (PCA) to L-proline.</text>
</comment>
<dbReference type="InterPro" id="IPR053790">
    <property type="entry name" value="P5CR-like_CS"/>
</dbReference>
<dbReference type="InterPro" id="IPR000304">
    <property type="entry name" value="Pyrroline-COOH_reductase"/>
</dbReference>
<reference evidence="10 11" key="1">
    <citation type="submission" date="2023-07" db="EMBL/GenBank/DDBJ databases">
        <title>Genomic Encyclopedia of Type Strains, Phase IV (KMG-IV): sequencing the most valuable type-strain genomes for metagenomic binning, comparative biology and taxonomic classification.</title>
        <authorList>
            <person name="Goeker M."/>
        </authorList>
    </citation>
    <scope>NUCLEOTIDE SEQUENCE [LARGE SCALE GENOMIC DNA]</scope>
    <source>
        <strain evidence="10 11">DSM 105143</strain>
    </source>
</reference>
<comment type="subcellular location">
    <subcellularLocation>
        <location evidence="5">Cytoplasm</location>
    </subcellularLocation>
</comment>
<dbReference type="InterPro" id="IPR029036">
    <property type="entry name" value="P5CR_dimer"/>
</dbReference>
<dbReference type="InterPro" id="IPR028939">
    <property type="entry name" value="P5C_Rdtase_cat_N"/>
</dbReference>
<dbReference type="SUPFAM" id="SSF51735">
    <property type="entry name" value="NAD(P)-binding Rossmann-fold domains"/>
    <property type="match status" value="1"/>
</dbReference>
<dbReference type="PROSITE" id="PS00521">
    <property type="entry name" value="P5CR"/>
    <property type="match status" value="1"/>
</dbReference>
<protein>
    <recommendedName>
        <fullName evidence="5 6">Pyrroline-5-carboxylate reductase</fullName>
        <shortName evidence="5">P5C reductase</shortName>
        <shortName evidence="5">P5CR</shortName>
        <ecNumber evidence="5 6">1.5.1.2</ecNumber>
    </recommendedName>
    <alternativeName>
        <fullName evidence="5">PCA reductase</fullName>
    </alternativeName>
</protein>
<evidence type="ECO:0000256" key="2">
    <source>
        <dbReference type="ARBA" id="ARBA00022650"/>
    </source>
</evidence>
<keyword evidence="5" id="KW-0963">Cytoplasm</keyword>
<dbReference type="PIRSF" id="PIRSF000193">
    <property type="entry name" value="Pyrrol-5-carb_rd"/>
    <property type="match status" value="1"/>
</dbReference>
<organism evidence="10 11">
    <name type="scientific">Streptococcus moroccensis</name>
    <dbReference type="NCBI Taxonomy" id="1451356"/>
    <lineage>
        <taxon>Bacteria</taxon>
        <taxon>Bacillati</taxon>
        <taxon>Bacillota</taxon>
        <taxon>Bacilli</taxon>
        <taxon>Lactobacillales</taxon>
        <taxon>Streptococcaceae</taxon>
        <taxon>Streptococcus</taxon>
    </lineage>
</organism>
<proteinExistence type="inferred from homology"/>
<dbReference type="PANTHER" id="PTHR11645:SF0">
    <property type="entry name" value="PYRROLINE-5-CARBOXYLATE REDUCTASE 3"/>
    <property type="match status" value="1"/>
</dbReference>
<dbReference type="InterPro" id="IPR036291">
    <property type="entry name" value="NAD(P)-bd_dom_sf"/>
</dbReference>
<evidence type="ECO:0000256" key="5">
    <source>
        <dbReference type="HAMAP-Rule" id="MF_01925"/>
    </source>
</evidence>
<accession>A0ABT9YTL9</accession>
<comment type="catalytic activity">
    <reaction evidence="5 7">
        <text>L-proline + NADP(+) = (S)-1-pyrroline-5-carboxylate + NADPH + 2 H(+)</text>
        <dbReference type="Rhea" id="RHEA:14109"/>
        <dbReference type="ChEBI" id="CHEBI:15378"/>
        <dbReference type="ChEBI" id="CHEBI:17388"/>
        <dbReference type="ChEBI" id="CHEBI:57783"/>
        <dbReference type="ChEBI" id="CHEBI:58349"/>
        <dbReference type="ChEBI" id="CHEBI:60039"/>
        <dbReference type="EC" id="1.5.1.2"/>
    </reaction>
</comment>
<dbReference type="RefSeq" id="WP_307121895.1">
    <property type="nucleotide sequence ID" value="NZ_JAUSTM010000010.1"/>
</dbReference>
<comment type="similarity">
    <text evidence="1 5 7">Belongs to the pyrroline-5-carboxylate reductase family.</text>
</comment>
<evidence type="ECO:0000259" key="8">
    <source>
        <dbReference type="Pfam" id="PF03807"/>
    </source>
</evidence>
<evidence type="ECO:0000256" key="7">
    <source>
        <dbReference type="RuleBase" id="RU003903"/>
    </source>
</evidence>
<dbReference type="EC" id="1.5.1.2" evidence="5 6"/>
<evidence type="ECO:0000313" key="11">
    <source>
        <dbReference type="Proteomes" id="UP001223079"/>
    </source>
</evidence>
<evidence type="ECO:0000256" key="4">
    <source>
        <dbReference type="ARBA" id="ARBA00023002"/>
    </source>
</evidence>
<keyword evidence="3 5" id="KW-0521">NADP</keyword>
<evidence type="ECO:0000256" key="1">
    <source>
        <dbReference type="ARBA" id="ARBA00005525"/>
    </source>
</evidence>
<dbReference type="SUPFAM" id="SSF48179">
    <property type="entry name" value="6-phosphogluconate dehydrogenase C-terminal domain-like"/>
    <property type="match status" value="1"/>
</dbReference>
<dbReference type="Gene3D" id="3.40.50.720">
    <property type="entry name" value="NAD(P)-binding Rossmann-like Domain"/>
    <property type="match status" value="1"/>
</dbReference>
<dbReference type="Pfam" id="PF03807">
    <property type="entry name" value="F420_oxidored"/>
    <property type="match status" value="1"/>
</dbReference>
<keyword evidence="4 5" id="KW-0560">Oxidoreductase</keyword>
<keyword evidence="5 7" id="KW-0028">Amino-acid biosynthesis</keyword>
<gene>
    <name evidence="5" type="primary">proC</name>
    <name evidence="10" type="ORF">J2S23_001265</name>
</gene>
<evidence type="ECO:0000256" key="6">
    <source>
        <dbReference type="NCBIfam" id="TIGR00112"/>
    </source>
</evidence>
<dbReference type="Proteomes" id="UP001223079">
    <property type="component" value="Unassembled WGS sequence"/>
</dbReference>
<dbReference type="EMBL" id="JAUSTM010000010">
    <property type="protein sequence ID" value="MDQ0222708.1"/>
    <property type="molecule type" value="Genomic_DNA"/>
</dbReference>
<dbReference type="PANTHER" id="PTHR11645">
    <property type="entry name" value="PYRROLINE-5-CARBOXYLATE REDUCTASE"/>
    <property type="match status" value="1"/>
</dbReference>
<comment type="caution">
    <text evidence="10">The sequence shown here is derived from an EMBL/GenBank/DDBJ whole genome shotgun (WGS) entry which is preliminary data.</text>
</comment>
<evidence type="ECO:0000256" key="3">
    <source>
        <dbReference type="ARBA" id="ARBA00022857"/>
    </source>
</evidence>
<name>A0ABT9YTL9_9STRE</name>
<evidence type="ECO:0000259" key="9">
    <source>
        <dbReference type="Pfam" id="PF14748"/>
    </source>
</evidence>
<comment type="pathway">
    <text evidence="5 7">Amino-acid biosynthesis; L-proline biosynthesis; L-proline from L-glutamate 5-semialdehyde: step 1/1.</text>
</comment>
<comment type="catalytic activity">
    <reaction evidence="5">
        <text>L-proline + NAD(+) = (S)-1-pyrroline-5-carboxylate + NADH + 2 H(+)</text>
        <dbReference type="Rhea" id="RHEA:14105"/>
        <dbReference type="ChEBI" id="CHEBI:15378"/>
        <dbReference type="ChEBI" id="CHEBI:17388"/>
        <dbReference type="ChEBI" id="CHEBI:57540"/>
        <dbReference type="ChEBI" id="CHEBI:57945"/>
        <dbReference type="ChEBI" id="CHEBI:60039"/>
        <dbReference type="EC" id="1.5.1.2"/>
    </reaction>
</comment>
<keyword evidence="2 5" id="KW-0641">Proline biosynthesis</keyword>
<feature type="domain" description="Pyrroline-5-carboxylate reductase dimerisation" evidence="9">
    <location>
        <begin position="159"/>
        <end position="262"/>
    </location>
</feature>
<evidence type="ECO:0000313" key="10">
    <source>
        <dbReference type="EMBL" id="MDQ0222708.1"/>
    </source>
</evidence>
<feature type="domain" description="Pyrroline-5-carboxylate reductase catalytic N-terminal" evidence="8">
    <location>
        <begin position="2"/>
        <end position="95"/>
    </location>
</feature>
<dbReference type="Gene3D" id="1.10.3730.10">
    <property type="entry name" value="ProC C-terminal domain-like"/>
    <property type="match status" value="1"/>
</dbReference>
<dbReference type="HAMAP" id="MF_01925">
    <property type="entry name" value="P5C_reductase"/>
    <property type="match status" value="1"/>
</dbReference>